<dbReference type="EMBL" id="BSOB01000005">
    <property type="protein sequence ID" value="GLQ91630.1"/>
    <property type="molecule type" value="Genomic_DNA"/>
</dbReference>
<dbReference type="Proteomes" id="UP001156670">
    <property type="component" value="Unassembled WGS sequence"/>
</dbReference>
<protein>
    <recommendedName>
        <fullName evidence="3">Aspartyl protease</fullName>
    </recommendedName>
</protein>
<proteinExistence type="predicted"/>
<gene>
    <name evidence="1" type="ORF">GCM10007901_05800</name>
</gene>
<accession>A0ABQ5XIU7</accession>
<reference evidence="2" key="1">
    <citation type="journal article" date="2019" name="Int. J. Syst. Evol. Microbiol.">
        <title>The Global Catalogue of Microorganisms (GCM) 10K type strain sequencing project: providing services to taxonomists for standard genome sequencing and annotation.</title>
        <authorList>
            <consortium name="The Broad Institute Genomics Platform"/>
            <consortium name="The Broad Institute Genome Sequencing Center for Infectious Disease"/>
            <person name="Wu L."/>
            <person name="Ma J."/>
        </authorList>
    </citation>
    <scope>NUCLEOTIDE SEQUENCE [LARGE SCALE GENOMIC DNA]</scope>
    <source>
        <strain evidence="2">NBRC 111980</strain>
    </source>
</reference>
<keyword evidence="2" id="KW-1185">Reference proteome</keyword>
<evidence type="ECO:0008006" key="3">
    <source>
        <dbReference type="Google" id="ProtNLM"/>
    </source>
</evidence>
<evidence type="ECO:0000313" key="1">
    <source>
        <dbReference type="EMBL" id="GLQ91630.1"/>
    </source>
</evidence>
<evidence type="ECO:0000313" key="2">
    <source>
        <dbReference type="Proteomes" id="UP001156670"/>
    </source>
</evidence>
<sequence>MLDTGAEQALAINDHRVLLSGGAVIGKGLFGSGQTFEVMLRPAIKNVHIGSLSYASATQVASQNAQLLEAITPDFLGWIGYWFWDGYALKLDYQQSQATFYKDGPGDYLKGEKIIAELPFEVRKLPNQPIMHVKIGSVDFAAAFDTGQYGTVYADAETLHRLTREGYLTPSHADMEKFDVSGLRFDSGAKAAIPAMDVSSSPFAAAQPIGLTETNIITIGYGFFRQYKTVWDFKGRRIYLLKPAPQASRRAAADLPAPGKQ</sequence>
<comment type="caution">
    <text evidence="1">The sequence shown here is derived from an EMBL/GenBank/DDBJ whole genome shotgun (WGS) entry which is preliminary data.</text>
</comment>
<name>A0ABQ5XIU7_9GAMM</name>
<organism evidence="1 2">
    <name type="scientific">Dyella acidisoli</name>
    <dbReference type="NCBI Taxonomy" id="1867834"/>
    <lineage>
        <taxon>Bacteria</taxon>
        <taxon>Pseudomonadati</taxon>
        <taxon>Pseudomonadota</taxon>
        <taxon>Gammaproteobacteria</taxon>
        <taxon>Lysobacterales</taxon>
        <taxon>Rhodanobacteraceae</taxon>
        <taxon>Dyella</taxon>
    </lineage>
</organism>